<dbReference type="EMBL" id="CP048209">
    <property type="protein sequence ID" value="QHT61724.1"/>
    <property type="molecule type" value="Genomic_DNA"/>
</dbReference>
<dbReference type="RefSeq" id="WP_162358163.1">
    <property type="nucleotide sequence ID" value="NZ_CP048209.1"/>
</dbReference>
<dbReference type="AlphaFoldDB" id="A0A6C0G301"/>
<proteinExistence type="predicted"/>
<dbReference type="Proteomes" id="UP000476064">
    <property type="component" value="Chromosome"/>
</dbReference>
<dbReference type="KEGG" id="plyc:GXP70_18250"/>
<reference evidence="1 2" key="1">
    <citation type="submission" date="2020-01" db="EMBL/GenBank/DDBJ databases">
        <title>Paenibacillus sp. nov., isolated from tomato rhizosphere.</title>
        <authorList>
            <person name="Weon H.-Y."/>
            <person name="Lee S.A."/>
        </authorList>
    </citation>
    <scope>NUCLEOTIDE SEQUENCE [LARGE SCALE GENOMIC DNA]</scope>
    <source>
        <strain evidence="1 2">12200R-189</strain>
    </source>
</reference>
<name>A0A6C0G301_9BACL</name>
<accession>A0A6C0G301</accession>
<gene>
    <name evidence="1" type="ORF">GXP70_18250</name>
</gene>
<organism evidence="1 2">
    <name type="scientific">Paenibacillus lycopersici</name>
    <dbReference type="NCBI Taxonomy" id="2704462"/>
    <lineage>
        <taxon>Bacteria</taxon>
        <taxon>Bacillati</taxon>
        <taxon>Bacillota</taxon>
        <taxon>Bacilli</taxon>
        <taxon>Bacillales</taxon>
        <taxon>Paenibacillaceae</taxon>
        <taxon>Paenibacillus</taxon>
    </lineage>
</organism>
<keyword evidence="2" id="KW-1185">Reference proteome</keyword>
<sequence>MIAAKRSARPLERQLRAMVAKVILLDAECQVCGGRMHDKFLQPFPGAPEVKACHHCIDETAGVDVDA</sequence>
<evidence type="ECO:0000313" key="2">
    <source>
        <dbReference type="Proteomes" id="UP000476064"/>
    </source>
</evidence>
<evidence type="ECO:0000313" key="1">
    <source>
        <dbReference type="EMBL" id="QHT61724.1"/>
    </source>
</evidence>
<protein>
    <submittedName>
        <fullName evidence="1">Uncharacterized protein</fullName>
    </submittedName>
</protein>